<evidence type="ECO:0000256" key="1">
    <source>
        <dbReference type="ARBA" id="ARBA00006484"/>
    </source>
</evidence>
<name>A0A833LXH7_9LEPT</name>
<sequence>MKTIQGKRILITGAAMGMGRLYAQLAAREGAAAIALWDVNETELKKTTAELQKLVSADCRLLPAIVDVSSAARIDQAAADVKRTISSVDIIINNAGIVCGKYFWEHDARKDIERTMDINTMAPMLITKAFLSEMIASRDECRIVNIASAAGLLSNPRMSVYAASKWALIGWSDSLRLELQQAGHRHVRVTTVCPSYISTGMFDGVKAPFLTPILKPETVVRRTWAAMKTGRPQLLMPFMVKMSVVLKGLLPLPLWDWFAGRLFGVYSSMAHFHGHDQ</sequence>
<dbReference type="InterPro" id="IPR036291">
    <property type="entry name" value="NAD(P)-bd_dom_sf"/>
</dbReference>
<dbReference type="EMBL" id="WBUI01000025">
    <property type="protein sequence ID" value="KAB2929872.1"/>
    <property type="molecule type" value="Genomic_DNA"/>
</dbReference>
<dbReference type="PANTHER" id="PTHR24322">
    <property type="entry name" value="PKSB"/>
    <property type="match status" value="1"/>
</dbReference>
<reference evidence="4 5" key="1">
    <citation type="submission" date="2019-10" db="EMBL/GenBank/DDBJ databases">
        <title>Extracellular Electron Transfer in a Candidatus Methanoperedens spp. Enrichment Culture.</title>
        <authorList>
            <person name="Berger S."/>
            <person name="Rangel Shaw D."/>
            <person name="Berben T."/>
            <person name="In 'T Zandt M."/>
            <person name="Frank J."/>
            <person name="Reimann J."/>
            <person name="Jetten M.S.M."/>
            <person name="Welte C.U."/>
        </authorList>
    </citation>
    <scope>NUCLEOTIDE SEQUENCE [LARGE SCALE GENOMIC DNA]</scope>
    <source>
        <strain evidence="4">SB12</strain>
    </source>
</reference>
<accession>A0A833LXH7</accession>
<evidence type="ECO:0000313" key="5">
    <source>
        <dbReference type="Proteomes" id="UP000460298"/>
    </source>
</evidence>
<dbReference type="AlphaFoldDB" id="A0A833LXH7"/>
<dbReference type="CDD" id="cd05339">
    <property type="entry name" value="17beta-HSDXI-like_SDR_c"/>
    <property type="match status" value="1"/>
</dbReference>
<protein>
    <submittedName>
        <fullName evidence="4">SDR family oxidoreductase</fullName>
    </submittedName>
</protein>
<organism evidence="4 5">
    <name type="scientific">Leptonema illini</name>
    <dbReference type="NCBI Taxonomy" id="183"/>
    <lineage>
        <taxon>Bacteria</taxon>
        <taxon>Pseudomonadati</taxon>
        <taxon>Spirochaetota</taxon>
        <taxon>Spirochaetia</taxon>
        <taxon>Leptospirales</taxon>
        <taxon>Leptospiraceae</taxon>
        <taxon>Leptonema</taxon>
    </lineage>
</organism>
<gene>
    <name evidence="4" type="ORF">F9K24_18405</name>
</gene>
<dbReference type="GO" id="GO:0016616">
    <property type="term" value="F:oxidoreductase activity, acting on the CH-OH group of donors, NAD or NADP as acceptor"/>
    <property type="evidence" value="ECO:0007669"/>
    <property type="project" value="TreeGrafter"/>
</dbReference>
<dbReference type="InterPro" id="IPR020904">
    <property type="entry name" value="Sc_DH/Rdtase_CS"/>
</dbReference>
<evidence type="ECO:0000256" key="2">
    <source>
        <dbReference type="ARBA" id="ARBA00023002"/>
    </source>
</evidence>
<dbReference type="Gene3D" id="3.40.50.720">
    <property type="entry name" value="NAD(P)-binding Rossmann-like Domain"/>
    <property type="match status" value="1"/>
</dbReference>
<dbReference type="PRINTS" id="PR00081">
    <property type="entry name" value="GDHRDH"/>
</dbReference>
<comment type="similarity">
    <text evidence="1 3">Belongs to the short-chain dehydrogenases/reductases (SDR) family.</text>
</comment>
<dbReference type="PROSITE" id="PS00061">
    <property type="entry name" value="ADH_SHORT"/>
    <property type="match status" value="1"/>
</dbReference>
<dbReference type="PANTHER" id="PTHR24322:SF736">
    <property type="entry name" value="RETINOL DEHYDROGENASE 10"/>
    <property type="match status" value="1"/>
</dbReference>
<dbReference type="InterPro" id="IPR002347">
    <property type="entry name" value="SDR_fam"/>
</dbReference>
<comment type="caution">
    <text evidence="4">The sequence shown here is derived from an EMBL/GenBank/DDBJ whole genome shotgun (WGS) entry which is preliminary data.</text>
</comment>
<dbReference type="Proteomes" id="UP000460298">
    <property type="component" value="Unassembled WGS sequence"/>
</dbReference>
<evidence type="ECO:0000313" key="4">
    <source>
        <dbReference type="EMBL" id="KAB2929872.1"/>
    </source>
</evidence>
<proteinExistence type="inferred from homology"/>
<keyword evidence="2" id="KW-0560">Oxidoreductase</keyword>
<dbReference type="SUPFAM" id="SSF51735">
    <property type="entry name" value="NAD(P)-binding Rossmann-fold domains"/>
    <property type="match status" value="1"/>
</dbReference>
<evidence type="ECO:0000256" key="3">
    <source>
        <dbReference type="RuleBase" id="RU000363"/>
    </source>
</evidence>
<dbReference type="PRINTS" id="PR00080">
    <property type="entry name" value="SDRFAMILY"/>
</dbReference>
<dbReference type="Pfam" id="PF00106">
    <property type="entry name" value="adh_short"/>
    <property type="match status" value="1"/>
</dbReference>